<name>A0AA39V982_9LECA</name>
<proteinExistence type="inferred from homology"/>
<dbReference type="GO" id="GO:0006754">
    <property type="term" value="P:ATP biosynthetic process"/>
    <property type="evidence" value="ECO:0007669"/>
    <property type="project" value="TreeGrafter"/>
</dbReference>
<evidence type="ECO:0000313" key="5">
    <source>
        <dbReference type="Proteomes" id="UP001166286"/>
    </source>
</evidence>
<keyword evidence="1 2" id="KW-0378">Hydrolase</keyword>
<dbReference type="PANTHER" id="PTHR21340">
    <property type="entry name" value="DIADENOSINE 5,5-P1,P4-TETRAPHOSPHATE PYROPHOSPHOHYDROLASE MUTT"/>
    <property type="match status" value="1"/>
</dbReference>
<dbReference type="PANTHER" id="PTHR21340:SF0">
    <property type="entry name" value="BIS(5'-NUCLEOSYL)-TETRAPHOSPHATASE [ASYMMETRICAL]"/>
    <property type="match status" value="1"/>
</dbReference>
<dbReference type="Proteomes" id="UP001166286">
    <property type="component" value="Unassembled WGS sequence"/>
</dbReference>
<dbReference type="PROSITE" id="PS00893">
    <property type="entry name" value="NUDIX_BOX"/>
    <property type="match status" value="1"/>
</dbReference>
<dbReference type="AlphaFoldDB" id="A0AA39V982"/>
<dbReference type="InterPro" id="IPR000086">
    <property type="entry name" value="NUDIX_hydrolase_dom"/>
</dbReference>
<accession>A0AA39V982</accession>
<dbReference type="InterPro" id="IPR051325">
    <property type="entry name" value="Nudix_hydrolase_domain"/>
</dbReference>
<reference evidence="4" key="1">
    <citation type="submission" date="2023-03" db="EMBL/GenBank/DDBJ databases">
        <title>Complete genome of Cladonia borealis.</title>
        <authorList>
            <person name="Park H."/>
        </authorList>
    </citation>
    <scope>NUCLEOTIDE SEQUENCE</scope>
    <source>
        <strain evidence="4">ANT050790</strain>
    </source>
</reference>
<feature type="domain" description="Nudix hydrolase" evidence="3">
    <location>
        <begin position="14"/>
        <end position="149"/>
    </location>
</feature>
<gene>
    <name evidence="4" type="ORF">JMJ35_003297</name>
</gene>
<protein>
    <recommendedName>
        <fullName evidence="3">Nudix hydrolase domain-containing protein</fullName>
    </recommendedName>
</protein>
<dbReference type="PROSITE" id="PS51462">
    <property type="entry name" value="NUDIX"/>
    <property type="match status" value="1"/>
</dbReference>
<dbReference type="Pfam" id="PF00293">
    <property type="entry name" value="NUDIX"/>
    <property type="match status" value="1"/>
</dbReference>
<dbReference type="GO" id="GO:0006167">
    <property type="term" value="P:AMP biosynthetic process"/>
    <property type="evidence" value="ECO:0007669"/>
    <property type="project" value="TreeGrafter"/>
</dbReference>
<keyword evidence="5" id="KW-1185">Reference proteome</keyword>
<evidence type="ECO:0000313" key="4">
    <source>
        <dbReference type="EMBL" id="KAK0514680.1"/>
    </source>
</evidence>
<comment type="similarity">
    <text evidence="2">Belongs to the Nudix hydrolase family.</text>
</comment>
<evidence type="ECO:0000256" key="2">
    <source>
        <dbReference type="RuleBase" id="RU003476"/>
    </source>
</evidence>
<sequence>MKTIGARATNVKYIDRHAVRLVIKNPSTQEIVIIFVRKGSYYKLPGGGVEAGEDHRVAAVREAEEETGCRVTIVGNGDCFATTEEWRNDLHQMSYGYSTAMVEDTGIVALTEDEVADGLQHEWLSLSAAIEKVAACQPTSELGQFIKERDLFLMRAFADSL</sequence>
<dbReference type="InterPro" id="IPR020476">
    <property type="entry name" value="Nudix_hydrolase"/>
</dbReference>
<organism evidence="4 5">
    <name type="scientific">Cladonia borealis</name>
    <dbReference type="NCBI Taxonomy" id="184061"/>
    <lineage>
        <taxon>Eukaryota</taxon>
        <taxon>Fungi</taxon>
        <taxon>Dikarya</taxon>
        <taxon>Ascomycota</taxon>
        <taxon>Pezizomycotina</taxon>
        <taxon>Lecanoromycetes</taxon>
        <taxon>OSLEUM clade</taxon>
        <taxon>Lecanoromycetidae</taxon>
        <taxon>Lecanorales</taxon>
        <taxon>Lecanorineae</taxon>
        <taxon>Cladoniaceae</taxon>
        <taxon>Cladonia</taxon>
    </lineage>
</organism>
<dbReference type="SUPFAM" id="SSF55811">
    <property type="entry name" value="Nudix"/>
    <property type="match status" value="1"/>
</dbReference>
<dbReference type="InterPro" id="IPR015797">
    <property type="entry name" value="NUDIX_hydrolase-like_dom_sf"/>
</dbReference>
<evidence type="ECO:0000256" key="1">
    <source>
        <dbReference type="ARBA" id="ARBA00022801"/>
    </source>
</evidence>
<dbReference type="InterPro" id="IPR020084">
    <property type="entry name" value="NUDIX_hydrolase_CS"/>
</dbReference>
<dbReference type="Gene3D" id="3.90.79.10">
    <property type="entry name" value="Nucleoside Triphosphate Pyrophosphohydrolase"/>
    <property type="match status" value="1"/>
</dbReference>
<comment type="caution">
    <text evidence="4">The sequence shown here is derived from an EMBL/GenBank/DDBJ whole genome shotgun (WGS) entry which is preliminary data.</text>
</comment>
<dbReference type="GO" id="GO:0004081">
    <property type="term" value="F:bis(5'-nucleosyl)-tetraphosphatase (asymmetrical) activity"/>
    <property type="evidence" value="ECO:0007669"/>
    <property type="project" value="TreeGrafter"/>
</dbReference>
<dbReference type="EMBL" id="JAFEKC020000005">
    <property type="protein sequence ID" value="KAK0514680.1"/>
    <property type="molecule type" value="Genomic_DNA"/>
</dbReference>
<dbReference type="PRINTS" id="PR00502">
    <property type="entry name" value="NUDIXFAMILY"/>
</dbReference>
<evidence type="ECO:0000259" key="3">
    <source>
        <dbReference type="PROSITE" id="PS51462"/>
    </source>
</evidence>